<sequence>MKNQILEQVIGVPMKSTIYGVELTQKRYLPNTAGQYYIPSVEGANALIKTKGNFVLKRMKKLGKKADTFAHGVREHARLGPKISETVQKKLSLAVRILQVGGVDKIFKQLFCVGEGEKLMKAWQCYLSTTAGPIAGLLFISSKKVAFCSDRSIKIPSPNGEFLGVHYKVMIPVEKIKGVNESESMKKPSQKYMEIVTVDDFEFWFMGFLNHQKVFKYLQQEGGNLASCQQWIVEGEPTIGQSILRIAPMVFTFHKSCLILLALKSLKCVSFCIFVNPCSLFLSFHSIVLGTLYSRASSERRPGP</sequence>
<dbReference type="SMART" id="SM00568">
    <property type="entry name" value="GRAM"/>
    <property type="match status" value="1"/>
</dbReference>
<accession>A0A6A2YF34</accession>
<dbReference type="PANTHER" id="PTHR31969">
    <property type="entry name" value="GEM-LIKE PROTEIN 2"/>
    <property type="match status" value="1"/>
</dbReference>
<evidence type="ECO:0000313" key="4">
    <source>
        <dbReference type="Proteomes" id="UP000436088"/>
    </source>
</evidence>
<keyword evidence="4" id="KW-1185">Reference proteome</keyword>
<name>A0A6A2YF34_HIBSY</name>
<dbReference type="EMBL" id="VEPZ02001351">
    <property type="protein sequence ID" value="KAE8677876.1"/>
    <property type="molecule type" value="Genomic_DNA"/>
</dbReference>
<dbReference type="AlphaFoldDB" id="A0A6A2YF34"/>
<organism evidence="3 4">
    <name type="scientific">Hibiscus syriacus</name>
    <name type="common">Rose of Sharon</name>
    <dbReference type="NCBI Taxonomy" id="106335"/>
    <lineage>
        <taxon>Eukaryota</taxon>
        <taxon>Viridiplantae</taxon>
        <taxon>Streptophyta</taxon>
        <taxon>Embryophyta</taxon>
        <taxon>Tracheophyta</taxon>
        <taxon>Spermatophyta</taxon>
        <taxon>Magnoliopsida</taxon>
        <taxon>eudicotyledons</taxon>
        <taxon>Gunneridae</taxon>
        <taxon>Pentapetalae</taxon>
        <taxon>rosids</taxon>
        <taxon>malvids</taxon>
        <taxon>Malvales</taxon>
        <taxon>Malvaceae</taxon>
        <taxon>Malvoideae</taxon>
        <taxon>Hibiscus</taxon>
    </lineage>
</organism>
<evidence type="ECO:0000313" key="3">
    <source>
        <dbReference type="EMBL" id="KAE8677876.1"/>
    </source>
</evidence>
<protein>
    <submittedName>
        <fullName evidence="3">GEM-like protein 6</fullName>
    </submittedName>
</protein>
<dbReference type="Gene3D" id="2.30.29.30">
    <property type="entry name" value="Pleckstrin-homology domain (PH domain)/Phosphotyrosine-binding domain (PTB)"/>
    <property type="match status" value="1"/>
</dbReference>
<reference evidence="3" key="1">
    <citation type="submission" date="2019-09" db="EMBL/GenBank/DDBJ databases">
        <title>Draft genome information of white flower Hibiscus syriacus.</title>
        <authorList>
            <person name="Kim Y.-M."/>
        </authorList>
    </citation>
    <scope>NUCLEOTIDE SEQUENCE [LARGE SCALE GENOMIC DNA]</scope>
    <source>
        <strain evidence="3">YM2019G1</strain>
    </source>
</reference>
<comment type="caution">
    <text evidence="3">The sequence shown here is derived from an EMBL/GenBank/DDBJ whole genome shotgun (WGS) entry which is preliminary data.</text>
</comment>
<dbReference type="InterPro" id="IPR004182">
    <property type="entry name" value="GRAM"/>
</dbReference>
<dbReference type="Pfam" id="PF02893">
    <property type="entry name" value="GRAM"/>
    <property type="match status" value="1"/>
</dbReference>
<dbReference type="InterPro" id="IPR037848">
    <property type="entry name" value="GEM-like"/>
</dbReference>
<gene>
    <name evidence="3" type="ORF">F3Y22_tig00111493pilonHSYRG00110</name>
</gene>
<evidence type="ECO:0000259" key="2">
    <source>
        <dbReference type="SMART" id="SM00568"/>
    </source>
</evidence>
<feature type="domain" description="GRAM" evidence="2">
    <location>
        <begin position="105"/>
        <end position="183"/>
    </location>
</feature>
<evidence type="ECO:0000256" key="1">
    <source>
        <dbReference type="ARBA" id="ARBA00009414"/>
    </source>
</evidence>
<dbReference type="Proteomes" id="UP000436088">
    <property type="component" value="Unassembled WGS sequence"/>
</dbReference>
<comment type="similarity">
    <text evidence="1">Belongs to the GEM family.</text>
</comment>
<dbReference type="InterPro" id="IPR011993">
    <property type="entry name" value="PH-like_dom_sf"/>
</dbReference>
<proteinExistence type="inferred from homology"/>